<keyword evidence="1" id="KW-0175">Coiled coil</keyword>
<evidence type="ECO:0000313" key="2">
    <source>
        <dbReference type="Proteomes" id="UP000036681"/>
    </source>
</evidence>
<sequence length="218" mass="24734">MAIIKERDEEIEAKICEIEELRGALDESNAGNANLRMKLREMKSDRDHWKAENEKGVKIIDKLLKEQKEKRLRVDDEQNSSQAEKIRQLEADLEERKQAVDALSDSNAQLRVQLENLMSECAKTKKDAEEWSIKCDKKEKMLADLLKLRHASPIGQTITPIAAVSAPPVSTVYPRVLGWSTMTGQISTPLRISPYAYGTPQLNKKRLVIASIYLSPYS</sequence>
<keyword evidence="2" id="KW-1185">Reference proteome</keyword>
<reference evidence="3" key="1">
    <citation type="submission" date="2017-02" db="UniProtKB">
        <authorList>
            <consortium name="WormBaseParasite"/>
        </authorList>
    </citation>
    <scope>IDENTIFICATION</scope>
</reference>
<dbReference type="AlphaFoldDB" id="A0A0M3IJU8"/>
<organism evidence="2 3">
    <name type="scientific">Ascaris lumbricoides</name>
    <name type="common">Giant roundworm</name>
    <dbReference type="NCBI Taxonomy" id="6252"/>
    <lineage>
        <taxon>Eukaryota</taxon>
        <taxon>Metazoa</taxon>
        <taxon>Ecdysozoa</taxon>
        <taxon>Nematoda</taxon>
        <taxon>Chromadorea</taxon>
        <taxon>Rhabditida</taxon>
        <taxon>Spirurina</taxon>
        <taxon>Ascaridomorpha</taxon>
        <taxon>Ascaridoidea</taxon>
        <taxon>Ascarididae</taxon>
        <taxon>Ascaris</taxon>
    </lineage>
</organism>
<evidence type="ECO:0000313" key="3">
    <source>
        <dbReference type="WBParaSite" id="ALUE_0001896601-mRNA-1"/>
    </source>
</evidence>
<name>A0A0M3IJU8_ASCLU</name>
<accession>A0A0M3IJU8</accession>
<dbReference type="Proteomes" id="UP000036681">
    <property type="component" value="Unplaced"/>
</dbReference>
<feature type="coiled-coil region" evidence="1">
    <location>
        <begin position="32"/>
        <end position="134"/>
    </location>
</feature>
<proteinExistence type="predicted"/>
<protein>
    <submittedName>
        <fullName evidence="3">Coiled-coil domain-containing protein 102A</fullName>
    </submittedName>
</protein>
<dbReference type="WBParaSite" id="ALUE_0001896601-mRNA-1">
    <property type="protein sequence ID" value="ALUE_0001896601-mRNA-1"/>
    <property type="gene ID" value="ALUE_0001896601"/>
</dbReference>
<evidence type="ECO:0000256" key="1">
    <source>
        <dbReference type="SAM" id="Coils"/>
    </source>
</evidence>